<proteinExistence type="predicted"/>
<gene>
    <name evidence="4" type="ORF">IAB31_04395</name>
</gene>
<keyword evidence="1" id="KW-0285">Flavoprotein</keyword>
<dbReference type="InterPro" id="IPR051796">
    <property type="entry name" value="ISF_SsuE-like"/>
</dbReference>
<protein>
    <submittedName>
        <fullName evidence="4">Flavodoxin family protein</fullName>
    </submittedName>
</protein>
<dbReference type="EMBL" id="DVGK01000052">
    <property type="protein sequence ID" value="HIR13145.1"/>
    <property type="molecule type" value="Genomic_DNA"/>
</dbReference>
<dbReference type="Pfam" id="PF03358">
    <property type="entry name" value="FMN_red"/>
    <property type="match status" value="1"/>
</dbReference>
<dbReference type="Proteomes" id="UP000886757">
    <property type="component" value="Unassembled WGS sequence"/>
</dbReference>
<dbReference type="AlphaFoldDB" id="A0A9D1AAN4"/>
<keyword evidence="2" id="KW-0288">FMN</keyword>
<feature type="domain" description="NADPH-dependent FMN reductase-like" evidence="3">
    <location>
        <begin position="1"/>
        <end position="110"/>
    </location>
</feature>
<dbReference type="GO" id="GO:0016491">
    <property type="term" value="F:oxidoreductase activity"/>
    <property type="evidence" value="ECO:0007669"/>
    <property type="project" value="InterPro"/>
</dbReference>
<sequence>MKIVVLEGSPNKKGSSNQLASCFIQGAKEAGHTVTVIDAAHANIHPCTGCIYCGYEGPCIQKDDMEQLRSEILEADMMVFVTPLYYYGMSAQLKILIDRFCAFNSSIQRKHMKSALLTVAWNSDGWTFDALKAHYKTLVRYLNLRDMGMVLGKGCGTPAMTEHSKYPRQAYELGLGLK</sequence>
<dbReference type="PANTHER" id="PTHR43278">
    <property type="entry name" value="NAD(P)H-DEPENDENT FMN-CONTAINING OXIDOREDUCTASE YWQN-RELATED"/>
    <property type="match status" value="1"/>
</dbReference>
<dbReference type="InterPro" id="IPR005025">
    <property type="entry name" value="FMN_Rdtase-like_dom"/>
</dbReference>
<dbReference type="Gene3D" id="3.40.50.360">
    <property type="match status" value="1"/>
</dbReference>
<evidence type="ECO:0000256" key="1">
    <source>
        <dbReference type="ARBA" id="ARBA00022630"/>
    </source>
</evidence>
<evidence type="ECO:0000313" key="4">
    <source>
        <dbReference type="EMBL" id="HIR13145.1"/>
    </source>
</evidence>
<comment type="caution">
    <text evidence="4">The sequence shown here is derived from an EMBL/GenBank/DDBJ whole genome shotgun (WGS) entry which is preliminary data.</text>
</comment>
<dbReference type="SUPFAM" id="SSF52218">
    <property type="entry name" value="Flavoproteins"/>
    <property type="match status" value="1"/>
</dbReference>
<reference evidence="4" key="2">
    <citation type="journal article" date="2021" name="PeerJ">
        <title>Extensive microbial diversity within the chicken gut microbiome revealed by metagenomics and culture.</title>
        <authorList>
            <person name="Gilroy R."/>
            <person name="Ravi A."/>
            <person name="Getino M."/>
            <person name="Pursley I."/>
            <person name="Horton D.L."/>
            <person name="Alikhan N.F."/>
            <person name="Baker D."/>
            <person name="Gharbi K."/>
            <person name="Hall N."/>
            <person name="Watson M."/>
            <person name="Adriaenssens E.M."/>
            <person name="Foster-Nyarko E."/>
            <person name="Jarju S."/>
            <person name="Secka A."/>
            <person name="Antonio M."/>
            <person name="Oren A."/>
            <person name="Chaudhuri R.R."/>
            <person name="La Ragione R."/>
            <person name="Hildebrand F."/>
            <person name="Pallen M.J."/>
        </authorList>
    </citation>
    <scope>NUCLEOTIDE SEQUENCE</scope>
    <source>
        <strain evidence="4">ChiSjej4B22-8148</strain>
    </source>
</reference>
<name>A0A9D1AAN4_9FIRM</name>
<reference evidence="4" key="1">
    <citation type="submission" date="2020-10" db="EMBL/GenBank/DDBJ databases">
        <authorList>
            <person name="Gilroy R."/>
        </authorList>
    </citation>
    <scope>NUCLEOTIDE SEQUENCE</scope>
    <source>
        <strain evidence="4">ChiSjej4B22-8148</strain>
    </source>
</reference>
<accession>A0A9D1AAN4</accession>
<evidence type="ECO:0000313" key="5">
    <source>
        <dbReference type="Proteomes" id="UP000886757"/>
    </source>
</evidence>
<evidence type="ECO:0000256" key="2">
    <source>
        <dbReference type="ARBA" id="ARBA00022643"/>
    </source>
</evidence>
<dbReference type="InterPro" id="IPR029039">
    <property type="entry name" value="Flavoprotein-like_sf"/>
</dbReference>
<organism evidence="4 5">
    <name type="scientific">Candidatus Choladousia intestinavium</name>
    <dbReference type="NCBI Taxonomy" id="2840727"/>
    <lineage>
        <taxon>Bacteria</taxon>
        <taxon>Bacillati</taxon>
        <taxon>Bacillota</taxon>
        <taxon>Clostridia</taxon>
        <taxon>Lachnospirales</taxon>
        <taxon>Lachnospiraceae</taxon>
        <taxon>Lachnospiraceae incertae sedis</taxon>
        <taxon>Candidatus Choladousia</taxon>
    </lineage>
</organism>
<dbReference type="PANTHER" id="PTHR43278:SF2">
    <property type="entry name" value="IRON-SULFUR FLAVOPROTEIN"/>
    <property type="match status" value="1"/>
</dbReference>
<evidence type="ECO:0000259" key="3">
    <source>
        <dbReference type="Pfam" id="PF03358"/>
    </source>
</evidence>